<protein>
    <submittedName>
        <fullName evidence="2">Uncharacterized protein</fullName>
    </submittedName>
</protein>
<dbReference type="Proteomes" id="UP000289200">
    <property type="component" value="Unassembled WGS sequence"/>
</dbReference>
<sequence length="305" mass="33013">MLRASPQFRPALAGYCQGIAEAPPLAWPTIKLVDQLRRYLVCYLLIHNYHAWKSAGGPLPTVATLQATLGSGARQAAEMVAALKARGLLRVEGQVADRRPKLLVPAPALVAEIGRSVRLFVAAADRIAGRHPGRAVRLADPQRLGEVLYRSAAEVAMRGTLIHPFPRVLYFAERDCGYLLLTVVLGAHYAETVPGAPAAVPLSRKAIAERIQVSLAHVGNMFTAAKRHGWFAVGGGRLLAIASDLVDEFERWASWQMVHFDRLAALVLADEPEPTDEPEPDGARAASRDPAGRRPDWPLSAADQA</sequence>
<organism evidence="2 3">
    <name type="scientific">Rhodoplanes serenus</name>
    <dbReference type="NCBI Taxonomy" id="200615"/>
    <lineage>
        <taxon>Bacteria</taxon>
        <taxon>Pseudomonadati</taxon>
        <taxon>Pseudomonadota</taxon>
        <taxon>Alphaproteobacteria</taxon>
        <taxon>Hyphomicrobiales</taxon>
        <taxon>Nitrobacteraceae</taxon>
        <taxon>Rhodoplanes</taxon>
    </lineage>
</organism>
<feature type="compositionally biased region" description="Acidic residues" evidence="1">
    <location>
        <begin position="270"/>
        <end position="280"/>
    </location>
</feature>
<dbReference type="EMBL" id="UWOC01000193">
    <property type="protein sequence ID" value="VCU11286.1"/>
    <property type="molecule type" value="Genomic_DNA"/>
</dbReference>
<keyword evidence="3" id="KW-1185">Reference proteome</keyword>
<evidence type="ECO:0000256" key="1">
    <source>
        <dbReference type="SAM" id="MobiDB-lite"/>
    </source>
</evidence>
<comment type="caution">
    <text evidence="2">The sequence shown here is derived from an EMBL/GenBank/DDBJ whole genome shotgun (WGS) entry which is preliminary data.</text>
</comment>
<accession>A0A3S4B4L7</accession>
<feature type="region of interest" description="Disordered" evidence="1">
    <location>
        <begin position="270"/>
        <end position="305"/>
    </location>
</feature>
<proteinExistence type="predicted"/>
<evidence type="ECO:0000313" key="3">
    <source>
        <dbReference type="Proteomes" id="UP000289200"/>
    </source>
</evidence>
<feature type="compositionally biased region" description="Basic and acidic residues" evidence="1">
    <location>
        <begin position="286"/>
        <end position="296"/>
    </location>
</feature>
<dbReference type="AlphaFoldDB" id="A0A3S4B4L7"/>
<name>A0A3S4B4L7_9BRAD</name>
<evidence type="ECO:0000313" key="2">
    <source>
        <dbReference type="EMBL" id="VCU11286.1"/>
    </source>
</evidence>
<gene>
    <name evidence="2" type="ORF">RHODGE_RHODGE_04497</name>
</gene>
<reference evidence="3" key="1">
    <citation type="submission" date="2018-10" db="EMBL/GenBank/DDBJ databases">
        <authorList>
            <person name="Peiro R."/>
            <person name="Begona"/>
            <person name="Cbmso G."/>
            <person name="Lopez M."/>
            <person name="Gonzalez S."/>
            <person name="Sacristan E."/>
            <person name="Castillo E."/>
        </authorList>
    </citation>
    <scope>NUCLEOTIDE SEQUENCE [LARGE SCALE GENOMIC DNA]</scope>
</reference>